<dbReference type="Gene3D" id="3.40.50.300">
    <property type="entry name" value="P-loop containing nucleotide triphosphate hydrolases"/>
    <property type="match status" value="1"/>
</dbReference>
<comment type="caution">
    <text evidence="5">The sequence shown here is derived from an EMBL/GenBank/DDBJ whole genome shotgun (WGS) entry which is preliminary data.</text>
</comment>
<evidence type="ECO:0000313" key="6">
    <source>
        <dbReference type="Proteomes" id="UP001596074"/>
    </source>
</evidence>
<evidence type="ECO:0000256" key="3">
    <source>
        <dbReference type="ARBA" id="ARBA00022840"/>
    </source>
</evidence>
<gene>
    <name evidence="5" type="ORF">ACFPZN_35835</name>
</gene>
<dbReference type="RefSeq" id="WP_378286886.1">
    <property type="nucleotide sequence ID" value="NZ_JBHSON010000062.1"/>
</dbReference>
<organism evidence="5 6">
    <name type="scientific">Actinomadura rugatobispora</name>
    <dbReference type="NCBI Taxonomy" id="1994"/>
    <lineage>
        <taxon>Bacteria</taxon>
        <taxon>Bacillati</taxon>
        <taxon>Actinomycetota</taxon>
        <taxon>Actinomycetes</taxon>
        <taxon>Streptosporangiales</taxon>
        <taxon>Thermomonosporaceae</taxon>
        <taxon>Actinomadura</taxon>
    </lineage>
</organism>
<dbReference type="InterPro" id="IPR047641">
    <property type="entry name" value="ABC_transpr_MalK/UgpC-like"/>
</dbReference>
<evidence type="ECO:0000313" key="5">
    <source>
        <dbReference type="EMBL" id="MFC5751020.1"/>
    </source>
</evidence>
<evidence type="ECO:0000256" key="2">
    <source>
        <dbReference type="ARBA" id="ARBA00022741"/>
    </source>
</evidence>
<dbReference type="InterPro" id="IPR027417">
    <property type="entry name" value="P-loop_NTPase"/>
</dbReference>
<dbReference type="InterPro" id="IPR008995">
    <property type="entry name" value="Mo/tungstate-bd_C_term_dom"/>
</dbReference>
<protein>
    <submittedName>
        <fullName evidence="5">ABC transporter ATP-binding protein</fullName>
    </submittedName>
</protein>
<dbReference type="PANTHER" id="PTHR43875:SF1">
    <property type="entry name" value="OSMOPROTECTIVE COMPOUNDS UPTAKE ATP-BINDING PROTEIN GGTA"/>
    <property type="match status" value="1"/>
</dbReference>
<evidence type="ECO:0000259" key="4">
    <source>
        <dbReference type="PROSITE" id="PS50893"/>
    </source>
</evidence>
<name>A0ABW1ACA2_9ACTN</name>
<dbReference type="InterPro" id="IPR003593">
    <property type="entry name" value="AAA+_ATPase"/>
</dbReference>
<evidence type="ECO:0000256" key="1">
    <source>
        <dbReference type="ARBA" id="ARBA00022448"/>
    </source>
</evidence>
<sequence>MASGIAVSGLTKRFGRTTVVDGLDLEVGEGDFLVLLGPSGCGKTTTLRCLAGLETPDGGTIQLRDTTVFDGRRGWNVPIHKRDIGMVFQSYALWPHMTVRKNIAYPLKVRGRREAIADGWVENAADMVHCGDLLDRYPAQLSGGQQQRIALARGLVARPGLVLLDEPLSNLDAKLRDQVRTEIRELHQELGFTAVLVTHDQDEALALGDRIAIMRDGRIEQCDTPERVYVEPASDYVAAFIGMSNRIEWERVDGGWSSPAGARVGPDDLGALTGQRAVSRVRPDDLRVHPRQPDDLEGAVALDADLVTAEYGGRHVDVTVRAKETRLHVRVGTGDAGTWIRSLKPGEPLAVSAPLASLRTYEGDR</sequence>
<keyword evidence="1" id="KW-0813">Transport</keyword>
<feature type="domain" description="ABC transporter" evidence="4">
    <location>
        <begin position="5"/>
        <end position="241"/>
    </location>
</feature>
<dbReference type="SMART" id="SM00382">
    <property type="entry name" value="AAA"/>
    <property type="match status" value="1"/>
</dbReference>
<dbReference type="PROSITE" id="PS50893">
    <property type="entry name" value="ABC_TRANSPORTER_2"/>
    <property type="match status" value="1"/>
</dbReference>
<dbReference type="EMBL" id="JBHSON010000062">
    <property type="protein sequence ID" value="MFC5751020.1"/>
    <property type="molecule type" value="Genomic_DNA"/>
</dbReference>
<proteinExistence type="predicted"/>
<reference evidence="6" key="1">
    <citation type="journal article" date="2019" name="Int. J. Syst. Evol. Microbiol.">
        <title>The Global Catalogue of Microorganisms (GCM) 10K type strain sequencing project: providing services to taxonomists for standard genome sequencing and annotation.</title>
        <authorList>
            <consortium name="The Broad Institute Genomics Platform"/>
            <consortium name="The Broad Institute Genome Sequencing Center for Infectious Disease"/>
            <person name="Wu L."/>
            <person name="Ma J."/>
        </authorList>
    </citation>
    <scope>NUCLEOTIDE SEQUENCE [LARGE SCALE GENOMIC DNA]</scope>
    <source>
        <strain evidence="6">KCTC 42087</strain>
    </source>
</reference>
<dbReference type="SUPFAM" id="SSF50331">
    <property type="entry name" value="MOP-like"/>
    <property type="match status" value="1"/>
</dbReference>
<dbReference type="Proteomes" id="UP001596074">
    <property type="component" value="Unassembled WGS sequence"/>
</dbReference>
<dbReference type="GO" id="GO:0005524">
    <property type="term" value="F:ATP binding"/>
    <property type="evidence" value="ECO:0007669"/>
    <property type="project" value="UniProtKB-KW"/>
</dbReference>
<dbReference type="PROSITE" id="PS00211">
    <property type="entry name" value="ABC_TRANSPORTER_1"/>
    <property type="match status" value="1"/>
</dbReference>
<keyword evidence="2" id="KW-0547">Nucleotide-binding</keyword>
<dbReference type="InterPro" id="IPR017871">
    <property type="entry name" value="ABC_transporter-like_CS"/>
</dbReference>
<keyword evidence="3 5" id="KW-0067">ATP-binding</keyword>
<dbReference type="Pfam" id="PF00005">
    <property type="entry name" value="ABC_tran"/>
    <property type="match status" value="1"/>
</dbReference>
<accession>A0ABW1ACA2</accession>
<keyword evidence="6" id="KW-1185">Reference proteome</keyword>
<dbReference type="PANTHER" id="PTHR43875">
    <property type="entry name" value="MALTODEXTRIN IMPORT ATP-BINDING PROTEIN MSMX"/>
    <property type="match status" value="1"/>
</dbReference>
<dbReference type="InterPro" id="IPR003439">
    <property type="entry name" value="ABC_transporter-like_ATP-bd"/>
</dbReference>
<dbReference type="SUPFAM" id="SSF52540">
    <property type="entry name" value="P-loop containing nucleoside triphosphate hydrolases"/>
    <property type="match status" value="1"/>
</dbReference>